<sequence>MGPCFTPQVNCYPGSCGSGYACGSYGCARRRVRAHSDRTLQSSPIFGMSRFRPQQRSLSPDEMFIRCCEDRGLPDACLQKCTFQTYTKEALTSMYFKTDACPIEAAAEIQFCAAQGRDHRDCCVRNGVTTTLSGNKCLEFCDQRLGKNVTQLNMSYLSCYDRFEQMKGCFWHNLAGQRF</sequence>
<dbReference type="STRING" id="34508.A0A4U8UQQ3"/>
<keyword evidence="3" id="KW-1185">Reference proteome</keyword>
<feature type="domain" description="Domain of unknown function DB" evidence="1">
    <location>
        <begin position="67"/>
        <end position="170"/>
    </location>
</feature>
<reference evidence="2 3" key="2">
    <citation type="journal article" date="2019" name="G3 (Bethesda)">
        <title>Hybrid Assembly of the Genome of the Entomopathogenic Nematode Steinernema carpocapsae Identifies the X-Chromosome.</title>
        <authorList>
            <person name="Serra L."/>
            <person name="Macchietto M."/>
            <person name="Macias-Munoz A."/>
            <person name="McGill C.J."/>
            <person name="Rodriguez I.M."/>
            <person name="Rodriguez B."/>
            <person name="Murad R."/>
            <person name="Mortazavi A."/>
        </authorList>
    </citation>
    <scope>NUCLEOTIDE SEQUENCE [LARGE SCALE GENOMIC DNA]</scope>
    <source>
        <strain evidence="2 3">ALL</strain>
    </source>
</reference>
<dbReference type="AlphaFoldDB" id="A0A4U8UQQ3"/>
<dbReference type="Proteomes" id="UP000298663">
    <property type="component" value="Unassembled WGS sequence"/>
</dbReference>
<proteinExistence type="predicted"/>
<organism evidence="2 3">
    <name type="scientific">Steinernema carpocapsae</name>
    <name type="common">Entomopathogenic nematode</name>
    <dbReference type="NCBI Taxonomy" id="34508"/>
    <lineage>
        <taxon>Eukaryota</taxon>
        <taxon>Metazoa</taxon>
        <taxon>Ecdysozoa</taxon>
        <taxon>Nematoda</taxon>
        <taxon>Chromadorea</taxon>
        <taxon>Rhabditida</taxon>
        <taxon>Tylenchina</taxon>
        <taxon>Panagrolaimomorpha</taxon>
        <taxon>Strongyloidoidea</taxon>
        <taxon>Steinernematidae</taxon>
        <taxon>Steinernema</taxon>
    </lineage>
</organism>
<evidence type="ECO:0000313" key="3">
    <source>
        <dbReference type="Proteomes" id="UP000298663"/>
    </source>
</evidence>
<evidence type="ECO:0000259" key="1">
    <source>
        <dbReference type="Pfam" id="PF01682"/>
    </source>
</evidence>
<evidence type="ECO:0000313" key="2">
    <source>
        <dbReference type="EMBL" id="TMS35426.1"/>
    </source>
</evidence>
<dbReference type="Pfam" id="PF01682">
    <property type="entry name" value="DB"/>
    <property type="match status" value="1"/>
</dbReference>
<dbReference type="EMBL" id="AZBU02000001">
    <property type="protein sequence ID" value="TMS35426.1"/>
    <property type="molecule type" value="Genomic_DNA"/>
</dbReference>
<dbReference type="OrthoDB" id="5843172at2759"/>
<dbReference type="InterPro" id="IPR002602">
    <property type="entry name" value="DB"/>
</dbReference>
<gene>
    <name evidence="2" type="ORF">L596_002833</name>
</gene>
<reference evidence="2 3" key="1">
    <citation type="journal article" date="2015" name="Genome Biol.">
        <title>Comparative genomics of Steinernema reveals deeply conserved gene regulatory networks.</title>
        <authorList>
            <person name="Dillman A.R."/>
            <person name="Macchietto M."/>
            <person name="Porter C.F."/>
            <person name="Rogers A."/>
            <person name="Williams B."/>
            <person name="Antoshechkin I."/>
            <person name="Lee M.M."/>
            <person name="Goodwin Z."/>
            <person name="Lu X."/>
            <person name="Lewis E.E."/>
            <person name="Goodrich-Blair H."/>
            <person name="Stock S.P."/>
            <person name="Adams B.J."/>
            <person name="Sternberg P.W."/>
            <person name="Mortazavi A."/>
        </authorList>
    </citation>
    <scope>NUCLEOTIDE SEQUENCE [LARGE SCALE GENOMIC DNA]</scope>
    <source>
        <strain evidence="2 3">ALL</strain>
    </source>
</reference>
<dbReference type="PANTHER" id="PTHR46705">
    <property type="entry name" value="PROTEIN CBG09805"/>
    <property type="match status" value="1"/>
</dbReference>
<comment type="caution">
    <text evidence="2">The sequence shown here is derived from an EMBL/GenBank/DDBJ whole genome shotgun (WGS) entry which is preliminary data.</text>
</comment>
<protein>
    <recommendedName>
        <fullName evidence="1">Domain of unknown function DB domain-containing protein</fullName>
    </recommendedName>
</protein>
<accession>A0A4U8UQQ3</accession>
<name>A0A4U8UQQ3_STECR</name>
<dbReference type="PANTHER" id="PTHR46705:SF4">
    <property type="entry name" value="DOMAIN OF UNKNOWN FUNCTION DB DOMAIN-CONTAINING PROTEIN"/>
    <property type="match status" value="1"/>
</dbReference>